<dbReference type="GO" id="GO:0005975">
    <property type="term" value="P:carbohydrate metabolic process"/>
    <property type="evidence" value="ECO:0007669"/>
    <property type="project" value="InterPro"/>
</dbReference>
<accession>A0A516RDQ8</accession>
<dbReference type="SUPFAM" id="SSF50494">
    <property type="entry name" value="Trypsin-like serine proteases"/>
    <property type="match status" value="1"/>
</dbReference>
<organism evidence="10 11">
    <name type="scientific">Streptomyces spectabilis</name>
    <dbReference type="NCBI Taxonomy" id="68270"/>
    <lineage>
        <taxon>Bacteria</taxon>
        <taxon>Bacillati</taxon>
        <taxon>Actinomycetota</taxon>
        <taxon>Actinomycetes</taxon>
        <taxon>Kitasatosporales</taxon>
        <taxon>Streptomycetaceae</taxon>
        <taxon>Streptomyces</taxon>
    </lineage>
</organism>
<evidence type="ECO:0000256" key="8">
    <source>
        <dbReference type="SAM" id="MobiDB-lite"/>
    </source>
</evidence>
<keyword evidence="6" id="KW-0865">Zymogen</keyword>
<dbReference type="Pfam" id="PF02983">
    <property type="entry name" value="Pro_Al_protease"/>
    <property type="match status" value="1"/>
</dbReference>
<dbReference type="SUPFAM" id="SSF51055">
    <property type="entry name" value="Carbohydrate binding domain"/>
    <property type="match status" value="1"/>
</dbReference>
<dbReference type="SUPFAM" id="SSF54806">
    <property type="entry name" value="Alpha-lytic protease prodomain"/>
    <property type="match status" value="1"/>
</dbReference>
<dbReference type="Gene3D" id="2.10.10.20">
    <property type="entry name" value="Carbohydrate-binding module superfamily 5/12"/>
    <property type="match status" value="1"/>
</dbReference>
<dbReference type="Gene3D" id="2.40.10.10">
    <property type="entry name" value="Trypsin-like serine proteases"/>
    <property type="match status" value="2"/>
</dbReference>
<dbReference type="GO" id="GO:0004252">
    <property type="term" value="F:serine-type endopeptidase activity"/>
    <property type="evidence" value="ECO:0007669"/>
    <property type="project" value="InterPro"/>
</dbReference>
<dbReference type="SMART" id="SM00495">
    <property type="entry name" value="ChtBD3"/>
    <property type="match status" value="1"/>
</dbReference>
<keyword evidence="4" id="KW-0378">Hydrolase</keyword>
<dbReference type="AlphaFoldDB" id="A0A516RDQ8"/>
<keyword evidence="3" id="KW-0732">Signal</keyword>
<protein>
    <submittedName>
        <fullName evidence="10">S1 family peptidase</fullName>
    </submittedName>
</protein>
<evidence type="ECO:0000256" key="6">
    <source>
        <dbReference type="ARBA" id="ARBA00023145"/>
    </source>
</evidence>
<evidence type="ECO:0000256" key="2">
    <source>
        <dbReference type="ARBA" id="ARBA00022670"/>
    </source>
</evidence>
<dbReference type="PROSITE" id="PS51318">
    <property type="entry name" value="TAT"/>
    <property type="match status" value="1"/>
</dbReference>
<sequence length="461" mass="47127">MQSRDASPFLRKRSDRRGLAAAGAAFVAAGALVFASIPGSAHADTPSPADTAAVARTSPAVLKAMQRDLGLTPAQAESRLVNEAEAGAVAGSLRNALGRDFAGAWVQGATSGTLTVATTDKKDVPAITAKGAKALVVDHTVAQLDTAKAALDRAARKTTTRDAPVWYVDVRTNAVVVNAVRASAAHRLVAAAGVDRDLVRVARTKDRPKPLYDLVGGDAYYMGGRCSVGFPITQGATQGFATAGHCGRVGTATQGFNRVAQGTFRGSIFPGRDMAWVAANAQWTSTPYVKGQGGTRVGVAGSTQSPVGASICRSGSTTGWHCGTISQHNTSVTYPEGTISGVTRTTVCAEPGDSGGSYISGSQAQGVTSGGSGNCSSGGTTFHQPINPLLQQFQLTLKTTGGEDPGPGPGPGDPSGSWAAGSVYAAGDTVTYGGETFRCLQPHQAQEGWEPPNTPALWERG</sequence>
<dbReference type="InterPro" id="IPR037295">
    <property type="entry name" value="Alpha-lytic_protease_prodomain"/>
</dbReference>
<dbReference type="InterPro" id="IPR003610">
    <property type="entry name" value="CBM5/12"/>
</dbReference>
<evidence type="ECO:0000256" key="7">
    <source>
        <dbReference type="ARBA" id="ARBA00023157"/>
    </source>
</evidence>
<dbReference type="InterPro" id="IPR036573">
    <property type="entry name" value="CBM_sf_5/12"/>
</dbReference>
<evidence type="ECO:0000259" key="9">
    <source>
        <dbReference type="SMART" id="SM00495"/>
    </source>
</evidence>
<dbReference type="CDD" id="cd21112">
    <property type="entry name" value="alphaLP-like"/>
    <property type="match status" value="1"/>
</dbReference>
<dbReference type="CDD" id="cd12214">
    <property type="entry name" value="ChiA1_BD"/>
    <property type="match status" value="1"/>
</dbReference>
<gene>
    <name evidence="10" type="ORF">FH965_27190</name>
</gene>
<feature type="region of interest" description="Disordered" evidence="8">
    <location>
        <begin position="398"/>
        <end position="422"/>
    </location>
</feature>
<dbReference type="GO" id="GO:0005576">
    <property type="term" value="C:extracellular region"/>
    <property type="evidence" value="ECO:0007669"/>
    <property type="project" value="InterPro"/>
</dbReference>
<evidence type="ECO:0000256" key="5">
    <source>
        <dbReference type="ARBA" id="ARBA00022825"/>
    </source>
</evidence>
<dbReference type="InterPro" id="IPR001316">
    <property type="entry name" value="Pept_S1A_streptogrisin"/>
</dbReference>
<dbReference type="Pfam" id="PF02839">
    <property type="entry name" value="CBM_5_12"/>
    <property type="match status" value="1"/>
</dbReference>
<keyword evidence="5" id="KW-0720">Serine protease</keyword>
<feature type="region of interest" description="Disordered" evidence="8">
    <location>
        <begin position="442"/>
        <end position="461"/>
    </location>
</feature>
<proteinExistence type="inferred from homology"/>
<dbReference type="EMBL" id="CP040916">
    <property type="protein sequence ID" value="QDQ13793.1"/>
    <property type="molecule type" value="Genomic_DNA"/>
</dbReference>
<dbReference type="GO" id="GO:0030246">
    <property type="term" value="F:carbohydrate binding"/>
    <property type="evidence" value="ECO:0007669"/>
    <property type="project" value="InterPro"/>
</dbReference>
<evidence type="ECO:0000256" key="3">
    <source>
        <dbReference type="ARBA" id="ARBA00022729"/>
    </source>
</evidence>
<dbReference type="PRINTS" id="PR00861">
    <property type="entry name" value="ALYTICPTASE"/>
</dbReference>
<dbReference type="InterPro" id="IPR035070">
    <property type="entry name" value="Streptogrisin_prodomain"/>
</dbReference>
<evidence type="ECO:0000313" key="11">
    <source>
        <dbReference type="Proteomes" id="UP000316806"/>
    </source>
</evidence>
<dbReference type="GO" id="GO:0004553">
    <property type="term" value="F:hydrolase activity, hydrolyzing O-glycosyl compounds"/>
    <property type="evidence" value="ECO:0007669"/>
    <property type="project" value="InterPro"/>
</dbReference>
<dbReference type="InterPro" id="IPR004236">
    <property type="entry name" value="Pept_S1_alpha_lytic"/>
</dbReference>
<dbReference type="Gene3D" id="3.30.300.50">
    <property type="match status" value="2"/>
</dbReference>
<dbReference type="Proteomes" id="UP000316806">
    <property type="component" value="Chromosome"/>
</dbReference>
<reference evidence="10 11" key="1">
    <citation type="journal article" date="2019" name="J. Ind. Microbiol. Biotechnol.">
        <title>The complete genomic sequence of Streptomyces spectabilis NRRL-2792 and identification of secondary metabolite biosynthetic gene clusters.</title>
        <authorList>
            <person name="Sinha A."/>
            <person name="Phillips-Salemka S."/>
            <person name="Niraula T.A."/>
            <person name="Short K.A."/>
            <person name="Niraula N.P."/>
        </authorList>
    </citation>
    <scope>NUCLEOTIDE SEQUENCE [LARGE SCALE GENOMIC DNA]</scope>
    <source>
        <strain evidence="10 11">NRRL 2792</strain>
    </source>
</reference>
<dbReference type="RefSeq" id="WP_144321039.1">
    <property type="nucleotide sequence ID" value="NZ_CP040916.1"/>
</dbReference>
<feature type="domain" description="Chitin-binding type-3" evidence="9">
    <location>
        <begin position="415"/>
        <end position="461"/>
    </location>
</feature>
<evidence type="ECO:0000256" key="1">
    <source>
        <dbReference type="ARBA" id="ARBA00007664"/>
    </source>
</evidence>
<keyword evidence="7" id="KW-1015">Disulfide bond</keyword>
<evidence type="ECO:0000256" key="4">
    <source>
        <dbReference type="ARBA" id="ARBA00022801"/>
    </source>
</evidence>
<dbReference type="GO" id="GO:0006508">
    <property type="term" value="P:proteolysis"/>
    <property type="evidence" value="ECO:0007669"/>
    <property type="project" value="UniProtKB-KW"/>
</dbReference>
<dbReference type="InterPro" id="IPR009003">
    <property type="entry name" value="Peptidase_S1_PA"/>
</dbReference>
<name>A0A516RDQ8_STRST</name>
<keyword evidence="2" id="KW-0645">Protease</keyword>
<dbReference type="InterPro" id="IPR043504">
    <property type="entry name" value="Peptidase_S1_PA_chymotrypsin"/>
</dbReference>
<dbReference type="InterPro" id="IPR006311">
    <property type="entry name" value="TAT_signal"/>
</dbReference>
<comment type="similarity">
    <text evidence="1">Belongs to the peptidase S1 family.</text>
</comment>
<evidence type="ECO:0000313" key="10">
    <source>
        <dbReference type="EMBL" id="QDQ13793.1"/>
    </source>
</evidence>